<evidence type="ECO:0000256" key="10">
    <source>
        <dbReference type="ARBA" id="ARBA00068024"/>
    </source>
</evidence>
<evidence type="ECO:0000256" key="6">
    <source>
        <dbReference type="ARBA" id="ARBA00023018"/>
    </source>
</evidence>
<reference evidence="16" key="1">
    <citation type="submission" date="2022-12" db="EMBL/GenBank/DDBJ databases">
        <title>Bird 10,000 Genomes (B10K) Project - Family phase.</title>
        <authorList>
            <person name="Zhang G."/>
        </authorList>
    </citation>
    <scope>NUCLEOTIDE SEQUENCE</scope>
    <source>
        <strain evidence="16">B10K-CU-030-46</strain>
        <tissue evidence="16">Muscle</tissue>
    </source>
</reference>
<dbReference type="InterPro" id="IPR040325">
    <property type="entry name" value="RIMBP1/2/3"/>
</dbReference>
<feature type="compositionally biased region" description="Polar residues" evidence="13">
    <location>
        <begin position="698"/>
        <end position="708"/>
    </location>
</feature>
<feature type="compositionally biased region" description="Basic and acidic residues" evidence="13">
    <location>
        <begin position="610"/>
        <end position="627"/>
    </location>
</feature>
<dbReference type="PANTHER" id="PTHR14234">
    <property type="entry name" value="RIM BINDING PROTEIN-RELATED"/>
    <property type="match status" value="1"/>
</dbReference>
<evidence type="ECO:0000256" key="12">
    <source>
        <dbReference type="SAM" id="Coils"/>
    </source>
</evidence>
<comment type="caution">
    <text evidence="16">The sequence shown here is derived from an EMBL/GenBank/DDBJ whole genome shotgun (WGS) entry which is preliminary data.</text>
</comment>
<organism evidence="16">
    <name type="scientific">Menura novaehollandiae</name>
    <name type="common">superb lyrebird</name>
    <dbReference type="NCBI Taxonomy" id="47692"/>
    <lineage>
        <taxon>Eukaryota</taxon>
        <taxon>Metazoa</taxon>
        <taxon>Chordata</taxon>
        <taxon>Craniata</taxon>
        <taxon>Vertebrata</taxon>
        <taxon>Euteleostomi</taxon>
        <taxon>Archelosauria</taxon>
        <taxon>Archosauria</taxon>
        <taxon>Dinosauria</taxon>
        <taxon>Saurischia</taxon>
        <taxon>Theropoda</taxon>
        <taxon>Coelurosauria</taxon>
        <taxon>Aves</taxon>
        <taxon>Neognathae</taxon>
        <taxon>Neoaves</taxon>
        <taxon>Telluraves</taxon>
        <taxon>Australaves</taxon>
        <taxon>Passeriformes</taxon>
        <taxon>Menuridae</taxon>
        <taxon>Menura</taxon>
    </lineage>
</organism>
<dbReference type="CDD" id="cd12014">
    <property type="entry name" value="SH3_RIM-BP_1"/>
    <property type="match status" value="1"/>
</dbReference>
<proteinExistence type="inferred from homology"/>
<feature type="region of interest" description="Disordered" evidence="13">
    <location>
        <begin position="155"/>
        <end position="181"/>
    </location>
</feature>
<evidence type="ECO:0000313" key="17">
    <source>
        <dbReference type="Proteomes" id="UP000521578"/>
    </source>
</evidence>
<feature type="domain" description="SH3" evidence="14">
    <location>
        <begin position="1204"/>
        <end position="1271"/>
    </location>
</feature>
<dbReference type="Pfam" id="PF25523">
    <property type="entry name" value="Ig_RIMBP2"/>
    <property type="match status" value="1"/>
</dbReference>
<dbReference type="InterPro" id="IPR036116">
    <property type="entry name" value="FN3_sf"/>
</dbReference>
<evidence type="ECO:0000256" key="4">
    <source>
        <dbReference type="ARBA" id="ARBA00022475"/>
    </source>
</evidence>
<keyword evidence="17" id="KW-1185">Reference proteome</keyword>
<dbReference type="FunFam" id="2.60.40.10:FF:000072">
    <property type="entry name" value="RIMS-binding protein 2 isoform X1"/>
    <property type="match status" value="1"/>
</dbReference>
<keyword evidence="12" id="KW-0175">Coiled coil</keyword>
<dbReference type="PROSITE" id="PS50853">
    <property type="entry name" value="FN3"/>
    <property type="match status" value="1"/>
</dbReference>
<evidence type="ECO:0000256" key="13">
    <source>
        <dbReference type="SAM" id="MobiDB-lite"/>
    </source>
</evidence>
<keyword evidence="6" id="KW-0770">Synapse</keyword>
<evidence type="ECO:0000256" key="3">
    <source>
        <dbReference type="ARBA" id="ARBA00022443"/>
    </source>
</evidence>
<feature type="compositionally biased region" description="Basic and acidic residues" evidence="13">
    <location>
        <begin position="744"/>
        <end position="755"/>
    </location>
</feature>
<comment type="similarity">
    <text evidence="2">Belongs to the RIMBP family.</text>
</comment>
<evidence type="ECO:0000313" key="16">
    <source>
        <dbReference type="EMBL" id="NXE88894.1"/>
    </source>
</evidence>
<dbReference type="InterPro" id="IPR003961">
    <property type="entry name" value="FN3_dom"/>
</dbReference>
<feature type="region of interest" description="Disordered" evidence="13">
    <location>
        <begin position="584"/>
        <end position="759"/>
    </location>
</feature>
<feature type="coiled-coil region" evidence="12">
    <location>
        <begin position="1"/>
        <end position="74"/>
    </location>
</feature>
<feature type="compositionally biased region" description="Acidic residues" evidence="13">
    <location>
        <begin position="1087"/>
        <end position="1096"/>
    </location>
</feature>
<dbReference type="EMBL" id="VWPS01000040">
    <property type="protein sequence ID" value="NXE88894.1"/>
    <property type="molecule type" value="Genomic_DNA"/>
</dbReference>
<dbReference type="InterPro" id="IPR035755">
    <property type="entry name" value="RIM-BP_SH3_3"/>
</dbReference>
<gene>
    <name evidence="16" type="primary">Rimbp2</name>
    <name evidence="16" type="ORF">MENNOV_R03567</name>
</gene>
<dbReference type="Pfam" id="PF00041">
    <property type="entry name" value="fn3"/>
    <property type="match status" value="1"/>
</dbReference>
<feature type="region of interest" description="Disordered" evidence="13">
    <location>
        <begin position="1025"/>
        <end position="1096"/>
    </location>
</feature>
<dbReference type="GO" id="GO:0045202">
    <property type="term" value="C:synapse"/>
    <property type="evidence" value="ECO:0007669"/>
    <property type="project" value="UniProtKB-SubCell"/>
</dbReference>
<feature type="non-terminal residue" evidence="16">
    <location>
        <position position="1"/>
    </location>
</feature>
<dbReference type="SMART" id="SM00060">
    <property type="entry name" value="FN3"/>
    <property type="match status" value="3"/>
</dbReference>
<keyword evidence="4" id="KW-1003">Cell membrane</keyword>
<dbReference type="GO" id="GO:0007274">
    <property type="term" value="P:neuromuscular synaptic transmission"/>
    <property type="evidence" value="ECO:0007669"/>
    <property type="project" value="TreeGrafter"/>
</dbReference>
<feature type="non-terminal residue" evidence="16">
    <location>
        <position position="1282"/>
    </location>
</feature>
<dbReference type="Gene3D" id="2.30.30.40">
    <property type="entry name" value="SH3 Domains"/>
    <property type="match status" value="3"/>
</dbReference>
<evidence type="ECO:0000259" key="14">
    <source>
        <dbReference type="PROSITE" id="PS50002"/>
    </source>
</evidence>
<comment type="subcellular location">
    <subcellularLocation>
        <location evidence="1">Cell membrane</location>
    </subcellularLocation>
    <subcellularLocation>
        <location evidence="8">Synapse</location>
    </subcellularLocation>
</comment>
<dbReference type="InterPro" id="IPR057884">
    <property type="entry name" value="FN3_RIM-BP1/2/3"/>
</dbReference>
<dbReference type="FunFam" id="2.60.40.10:FF:000643">
    <property type="entry name" value="RIMS-binding protein 2 isoform X1"/>
    <property type="match status" value="1"/>
</dbReference>
<feature type="domain" description="SH3" evidence="14">
    <location>
        <begin position="186"/>
        <end position="253"/>
    </location>
</feature>
<dbReference type="FunFam" id="2.30.30.40:FF:000023">
    <property type="entry name" value="RIMS-binding protein 2 isoform F"/>
    <property type="match status" value="1"/>
</dbReference>
<dbReference type="InterPro" id="IPR035753">
    <property type="entry name" value="RIM-BP_SH3_2"/>
</dbReference>
<dbReference type="SUPFAM" id="SSF50044">
    <property type="entry name" value="SH3-domain"/>
    <property type="match status" value="3"/>
</dbReference>
<comment type="function">
    <text evidence="9">Plays a role in the synaptic transmission as bifunctional linker that interacts simultaneously with RIMS1, RIMS2, CACNA1D and CACNA1B.</text>
</comment>
<dbReference type="PANTHER" id="PTHR14234:SF18">
    <property type="entry name" value="RIMS-BINDING PROTEIN 2"/>
    <property type="match status" value="1"/>
</dbReference>
<feature type="domain" description="SH3" evidence="14">
    <location>
        <begin position="1100"/>
        <end position="1168"/>
    </location>
</feature>
<dbReference type="PROSITE" id="PS50002">
    <property type="entry name" value="SH3"/>
    <property type="match status" value="3"/>
</dbReference>
<sequence length="1282" mass="142786">MREAAERRQQLELEHEQALAVLNAKQQEIELLQKAQVEAKKEHEGAVQLLEAKVRELEEKCRTQSEQFNLLSRELEKFRQQAGKIDLLSSNSLASSDISGSPGKSLSQLMNGIATSIGKGHESPSGSRCVISEFIRPLQISGDKPEQLSVKPTFLSKSRSGTPRCRFDSDMDNDQNSNTSKQRYSGKVHLCIARYSYNPFDGPNENPEAELPLTAGKYLYVYGDMDEDGFYEGELLDGQRGLVPSNFVDFVQDNETRLSSTLSSEQDQNFINHSGPTLEGDLLEISPPSHIDSSVISNGAGTLDVNIDEIGEDIVPYPRKITLIKQLAKSVIVGWEPPVVPPGWGTISSYNVLVDKEIRMNIALGSRTKALIEKLNISTCTYRISIQSITNKGNSDELQCTLLVGKDVIVAPSNLKVDNITQISAELSWLPTNSNYSHVIFLNEEEFDIVKAASYKYHFFNLKPNMAYKVKVMAKPHQMPWQLPLEQREKKEAFVEFSTLPAGTIQVSWKPPTLTATGTSHGASVTGYGVYAKGQRVAEVIFPTAENTLVELLRLRSLEAKEVTVRTLSAQGESVDSSVAAIPSDLLVPPTPHPRTAPKSKPLASAGAPETKEEHLGPHLKRDESWEQTRSASPVHGHTLEPPNFHGPLQGRRSPSPNRILPQPQGTPVPNTVAKAMAREAAQRVAESNRMERRSVFSERSNAAQYVNSDEEEDGYDSPSVKRRGASVDDFLKGSELGKQPHYCHGDEYHTESSRGSDLSDIMEEDEEELYSEMQLEDGGRRRVSLTSHNALKEYDKNKTTEATFLEQPDFSQQIHHSKKLFSIPEVAEEDGEYSELLYKQGLGMPYKKNAKIARDPRPPRPYNQDHNFWYPAKHRMSGLEDFAGDDKGCKYSRSLSRSPDSGLDCGSEEEESRFSFRYSCDPISASMTCGCCAETAPCACRRSMRPLLARRKTLTRQTSIEEDFGDLGPSFVEPRSEQVKPSYDRKYEIQKCNRTDHLSHEEVQGGWKTDLRTADSRAAALLAKPSHRDAEDSLLLGNPASAGRPERVEHAGRRSAHGSAVPQRSRPVLVPSIDGYGGHDHLSPDIYEESETDPGTEDISTRIFVALFDYDPLTMSPNPDAAEEELPFKEGQIIKVYGDKDADGFYRGETCTRIGLIPCNMVSEIQADDEEMMDQLLKQGFLPLNTPIEKIERSRRSGRQQPVTTRRMVALYDYDPRESSPNVDVEAELTFCTGDIITVFGEIDEDGFYYGELNGQKGLVPSNFLEEVPDDVEVFLSDAPS</sequence>
<dbReference type="SUPFAM" id="SSF49265">
    <property type="entry name" value="Fibronectin type III"/>
    <property type="match status" value="2"/>
</dbReference>
<dbReference type="Pfam" id="PF07653">
    <property type="entry name" value="SH3_2"/>
    <property type="match status" value="2"/>
</dbReference>
<dbReference type="Gene3D" id="2.60.40.10">
    <property type="entry name" value="Immunoglobulins"/>
    <property type="match status" value="2"/>
</dbReference>
<dbReference type="FunFam" id="2.30.30.40:FF:000016">
    <property type="entry name" value="RIMS-binding protein 2 isoform X2"/>
    <property type="match status" value="1"/>
</dbReference>
<dbReference type="GO" id="GO:0005886">
    <property type="term" value="C:plasma membrane"/>
    <property type="evidence" value="ECO:0007669"/>
    <property type="project" value="UniProtKB-SubCell"/>
</dbReference>
<protein>
    <recommendedName>
        <fullName evidence="10">RIMS-binding protein 2</fullName>
    </recommendedName>
</protein>
<evidence type="ECO:0000256" key="9">
    <source>
        <dbReference type="ARBA" id="ARBA00054159"/>
    </source>
</evidence>
<dbReference type="PRINTS" id="PR00452">
    <property type="entry name" value="SH3DOMAIN"/>
</dbReference>
<evidence type="ECO:0000256" key="2">
    <source>
        <dbReference type="ARBA" id="ARBA00010749"/>
    </source>
</evidence>
<dbReference type="SMART" id="SM00326">
    <property type="entry name" value="SH3"/>
    <property type="match status" value="3"/>
</dbReference>
<dbReference type="CDD" id="cd12013">
    <property type="entry name" value="SH3_RIM-BP_3"/>
    <property type="match status" value="1"/>
</dbReference>
<evidence type="ECO:0000259" key="15">
    <source>
        <dbReference type="PROSITE" id="PS50853"/>
    </source>
</evidence>
<evidence type="ECO:0000256" key="11">
    <source>
        <dbReference type="PROSITE-ProRule" id="PRU00192"/>
    </source>
</evidence>
<keyword evidence="5" id="KW-0677">Repeat</keyword>
<dbReference type="FunFam" id="2.30.30.40:FF:000006">
    <property type="entry name" value="RIMS-binding protein 2 isoform X1"/>
    <property type="match status" value="1"/>
</dbReference>
<dbReference type="CDD" id="cd12012">
    <property type="entry name" value="SH3_RIM-BP_2"/>
    <property type="match status" value="1"/>
</dbReference>
<evidence type="ECO:0000256" key="8">
    <source>
        <dbReference type="ARBA" id="ARBA00034103"/>
    </source>
</evidence>
<name>A0AA97MBT9_9PASS</name>
<feature type="compositionally biased region" description="Basic and acidic residues" evidence="13">
    <location>
        <begin position="677"/>
        <end position="697"/>
    </location>
</feature>
<accession>A0AA97MBT9</accession>
<evidence type="ECO:0000256" key="5">
    <source>
        <dbReference type="ARBA" id="ARBA00022737"/>
    </source>
</evidence>
<dbReference type="InterPro" id="IPR013783">
    <property type="entry name" value="Ig-like_fold"/>
</dbReference>
<dbReference type="InterPro" id="IPR001452">
    <property type="entry name" value="SH3_domain"/>
</dbReference>
<feature type="domain" description="Fibronectin type-III" evidence="15">
    <location>
        <begin position="491"/>
        <end position="591"/>
    </location>
</feature>
<evidence type="ECO:0000256" key="7">
    <source>
        <dbReference type="ARBA" id="ARBA00023136"/>
    </source>
</evidence>
<keyword evidence="3 11" id="KW-0728">SH3 domain</keyword>
<dbReference type="CDD" id="cd00063">
    <property type="entry name" value="FN3"/>
    <property type="match status" value="2"/>
</dbReference>
<dbReference type="InterPro" id="IPR036028">
    <property type="entry name" value="SH3-like_dom_sf"/>
</dbReference>
<dbReference type="Proteomes" id="UP000521578">
    <property type="component" value="Unassembled WGS sequence"/>
</dbReference>
<keyword evidence="7" id="KW-0472">Membrane</keyword>
<dbReference type="Pfam" id="PF14604">
    <property type="entry name" value="SH3_9"/>
    <property type="match status" value="1"/>
</dbReference>
<evidence type="ECO:0000256" key="1">
    <source>
        <dbReference type="ARBA" id="ARBA00004236"/>
    </source>
</evidence>